<name>A0A2W1N594_9FLAO</name>
<keyword evidence="1" id="KW-1133">Transmembrane helix</keyword>
<organism evidence="2 3">
    <name type="scientific">Putridiphycobacter roseus</name>
    <dbReference type="NCBI Taxonomy" id="2219161"/>
    <lineage>
        <taxon>Bacteria</taxon>
        <taxon>Pseudomonadati</taxon>
        <taxon>Bacteroidota</taxon>
        <taxon>Flavobacteriia</taxon>
        <taxon>Flavobacteriales</taxon>
        <taxon>Crocinitomicaceae</taxon>
        <taxon>Putridiphycobacter</taxon>
    </lineage>
</organism>
<keyword evidence="1" id="KW-0472">Membrane</keyword>
<reference evidence="2 3" key="1">
    <citation type="submission" date="2018-06" db="EMBL/GenBank/DDBJ databases">
        <title>The draft genome sequence of Crocinitomix sp. SM1701.</title>
        <authorList>
            <person name="Zhang X."/>
        </authorList>
    </citation>
    <scope>NUCLEOTIDE SEQUENCE [LARGE SCALE GENOMIC DNA]</scope>
    <source>
        <strain evidence="2 3">SM1701</strain>
    </source>
</reference>
<gene>
    <name evidence="2" type="ORF">DNU06_00200</name>
</gene>
<dbReference type="Proteomes" id="UP000249248">
    <property type="component" value="Unassembled WGS sequence"/>
</dbReference>
<evidence type="ECO:0000313" key="2">
    <source>
        <dbReference type="EMBL" id="PZE18291.1"/>
    </source>
</evidence>
<accession>A0A2W1N594</accession>
<comment type="caution">
    <text evidence="2">The sequence shown here is derived from an EMBL/GenBank/DDBJ whole genome shotgun (WGS) entry which is preliminary data.</text>
</comment>
<protein>
    <submittedName>
        <fullName evidence="2">Uncharacterized protein</fullName>
    </submittedName>
</protein>
<evidence type="ECO:0000256" key="1">
    <source>
        <dbReference type="SAM" id="Phobius"/>
    </source>
</evidence>
<dbReference type="AlphaFoldDB" id="A0A2W1N594"/>
<dbReference type="NCBIfam" id="NF046080">
    <property type="entry name" value="PID_CTERM"/>
    <property type="match status" value="1"/>
</dbReference>
<feature type="transmembrane region" description="Helical" evidence="1">
    <location>
        <begin position="50"/>
        <end position="68"/>
    </location>
</feature>
<keyword evidence="1" id="KW-0812">Transmembrane</keyword>
<evidence type="ECO:0000313" key="3">
    <source>
        <dbReference type="Proteomes" id="UP000249248"/>
    </source>
</evidence>
<proteinExistence type="predicted"/>
<sequence>MNNKGLKIVLLLVCIVAITAIGIAQPPAGPPPGGGITGANTPPCWAPECVPIDGGLSFLLAAGALLGFKSLKGKK</sequence>
<dbReference type="InterPro" id="IPR058207">
    <property type="entry name" value="PID_CTERM"/>
</dbReference>
<keyword evidence="3" id="KW-1185">Reference proteome</keyword>
<dbReference type="EMBL" id="QKSB01000001">
    <property type="protein sequence ID" value="PZE18291.1"/>
    <property type="molecule type" value="Genomic_DNA"/>
</dbReference>
<dbReference type="RefSeq" id="WP_111061192.1">
    <property type="nucleotide sequence ID" value="NZ_JBHUCU010000007.1"/>
</dbReference>